<evidence type="ECO:0000313" key="3">
    <source>
        <dbReference type="Proteomes" id="UP001198901"/>
    </source>
</evidence>
<comment type="caution">
    <text evidence="2">The sequence shown here is derived from an EMBL/GenBank/DDBJ whole genome shotgun (WGS) entry which is preliminary data.</text>
</comment>
<proteinExistence type="predicted"/>
<evidence type="ECO:0000259" key="1">
    <source>
        <dbReference type="Pfam" id="PF08818"/>
    </source>
</evidence>
<keyword evidence="3" id="KW-1185">Reference proteome</keyword>
<gene>
    <name evidence="2" type="ORF">LBU54_09780</name>
</gene>
<evidence type="ECO:0000313" key="2">
    <source>
        <dbReference type="EMBL" id="MCA0132870.1"/>
    </source>
</evidence>
<name>A0ABS7XSW5_9FLAO</name>
<reference evidence="3" key="1">
    <citation type="submission" date="2023-07" db="EMBL/GenBank/DDBJ databases">
        <authorList>
            <person name="Yue Y."/>
        </authorList>
    </citation>
    <scope>NUCLEOTIDE SEQUENCE [LARGE SCALE GENOMIC DNA]</scope>
    <source>
        <strain evidence="3">D23</strain>
    </source>
</reference>
<dbReference type="EMBL" id="JAIUJR010000006">
    <property type="protein sequence ID" value="MCA0132870.1"/>
    <property type="molecule type" value="Genomic_DNA"/>
</dbReference>
<feature type="domain" description="YdhG-like" evidence="1">
    <location>
        <begin position="16"/>
        <end position="108"/>
    </location>
</feature>
<dbReference type="InterPro" id="IPR014922">
    <property type="entry name" value="YdhG-like"/>
</dbReference>
<sequence length="129" mass="15451">MNPAEAYILKQEEPYKSILMQLQTIVEAILPNPELHYKWRIPFYYNGELPICYFNKSKDYVDLAFWHGERLTKHREHFITANRKAVTSLRYRLPDDINDDVILYVIKKQLAINTNPFKLVLKPKRSKRN</sequence>
<accession>A0ABS7XSW5</accession>
<dbReference type="Proteomes" id="UP001198901">
    <property type="component" value="Unassembled WGS sequence"/>
</dbReference>
<dbReference type="SUPFAM" id="SSF159888">
    <property type="entry name" value="YdhG-like"/>
    <property type="match status" value="1"/>
</dbReference>
<dbReference type="Pfam" id="PF08818">
    <property type="entry name" value="DUF1801"/>
    <property type="match status" value="1"/>
</dbReference>
<organism evidence="2 3">
    <name type="scientific">Winogradskyella alexanderae</name>
    <dbReference type="NCBI Taxonomy" id="2877123"/>
    <lineage>
        <taxon>Bacteria</taxon>
        <taxon>Pseudomonadati</taxon>
        <taxon>Bacteroidota</taxon>
        <taxon>Flavobacteriia</taxon>
        <taxon>Flavobacteriales</taxon>
        <taxon>Flavobacteriaceae</taxon>
        <taxon>Winogradskyella</taxon>
    </lineage>
</organism>
<dbReference type="Gene3D" id="3.90.1150.200">
    <property type="match status" value="1"/>
</dbReference>
<dbReference type="RefSeq" id="WP_224528816.1">
    <property type="nucleotide sequence ID" value="NZ_JAIUJR010000006.1"/>
</dbReference>
<protein>
    <submittedName>
        <fullName evidence="2">DUF1801 domain-containing protein</fullName>
    </submittedName>
</protein>